<comment type="caution">
    <text evidence="1">The sequence shown here is derived from an EMBL/GenBank/DDBJ whole genome shotgun (WGS) entry which is preliminary data.</text>
</comment>
<organism evidence="1 2">
    <name type="scientific">Planotetraspora kaengkrachanensis</name>
    <dbReference type="NCBI Taxonomy" id="575193"/>
    <lineage>
        <taxon>Bacteria</taxon>
        <taxon>Bacillati</taxon>
        <taxon>Actinomycetota</taxon>
        <taxon>Actinomycetes</taxon>
        <taxon>Streptosporangiales</taxon>
        <taxon>Streptosporangiaceae</taxon>
        <taxon>Planotetraspora</taxon>
    </lineage>
</organism>
<sequence length="223" mass="24909">MDWSRQMLLFGCDMDVRATAGIVGRALGMRLEELRNDQLGVAFDAEDPAGGFIFVSENTRRFDESDEEHHRVDASRPEEPTRVYVHATSRADAIVAALTDAGLRLHDRAPWPPADEQLADAAWKRLLLDLRDRGWEVTLTGPAAPLQLEGRLPSGQSFFYHCRYDTCSLGIGGEDPVSRPDWEGEQVVDGGEYAASYIEPDNAVRILLALHADWKLDFGNSRR</sequence>
<accession>A0A8J3V6C0</accession>
<evidence type="ECO:0000313" key="2">
    <source>
        <dbReference type="Proteomes" id="UP000630097"/>
    </source>
</evidence>
<dbReference type="Proteomes" id="UP000630097">
    <property type="component" value="Unassembled WGS sequence"/>
</dbReference>
<evidence type="ECO:0000313" key="1">
    <source>
        <dbReference type="EMBL" id="GIG81042.1"/>
    </source>
</evidence>
<name>A0A8J3V6C0_9ACTN</name>
<dbReference type="EMBL" id="BONV01000018">
    <property type="protein sequence ID" value="GIG81042.1"/>
    <property type="molecule type" value="Genomic_DNA"/>
</dbReference>
<reference evidence="1 2" key="1">
    <citation type="submission" date="2021-01" db="EMBL/GenBank/DDBJ databases">
        <title>Whole genome shotgun sequence of Planotetraspora kaengkrachanensis NBRC 104272.</title>
        <authorList>
            <person name="Komaki H."/>
            <person name="Tamura T."/>
        </authorList>
    </citation>
    <scope>NUCLEOTIDE SEQUENCE [LARGE SCALE GENOMIC DNA]</scope>
    <source>
        <strain evidence="1 2">NBRC 104272</strain>
    </source>
</reference>
<keyword evidence="2" id="KW-1185">Reference proteome</keyword>
<proteinExistence type="predicted"/>
<dbReference type="AlphaFoldDB" id="A0A8J3V6C0"/>
<gene>
    <name evidence="1" type="ORF">Pka01_41690</name>
</gene>
<protein>
    <submittedName>
        <fullName evidence="1">Uncharacterized protein</fullName>
    </submittedName>
</protein>